<dbReference type="AlphaFoldDB" id="A0A699GPN3"/>
<dbReference type="Pfam" id="PF00589">
    <property type="entry name" value="Phage_integrase"/>
    <property type="match status" value="1"/>
</dbReference>
<dbReference type="InterPro" id="IPR010998">
    <property type="entry name" value="Integrase_recombinase_N"/>
</dbReference>
<keyword evidence="1" id="KW-0238">DNA-binding</keyword>
<evidence type="ECO:0000256" key="2">
    <source>
        <dbReference type="ARBA" id="ARBA00023172"/>
    </source>
</evidence>
<comment type="caution">
    <text evidence="4">The sequence shown here is derived from an EMBL/GenBank/DDBJ whole genome shotgun (WGS) entry which is preliminary data.</text>
</comment>
<evidence type="ECO:0000256" key="1">
    <source>
        <dbReference type="ARBA" id="ARBA00023125"/>
    </source>
</evidence>
<dbReference type="InterPro" id="IPR050090">
    <property type="entry name" value="Tyrosine_recombinase_XerCD"/>
</dbReference>
<evidence type="ECO:0000313" key="4">
    <source>
        <dbReference type="EMBL" id="GEU29186.1"/>
    </source>
</evidence>
<protein>
    <recommendedName>
        <fullName evidence="3">Tyr recombinase domain-containing protein</fullName>
    </recommendedName>
</protein>
<dbReference type="Pfam" id="PF12482">
    <property type="entry name" value="DUF3701"/>
    <property type="match status" value="1"/>
</dbReference>
<dbReference type="InterPro" id="IPR013762">
    <property type="entry name" value="Integrase-like_cat_sf"/>
</dbReference>
<dbReference type="Gene3D" id="1.10.443.10">
    <property type="entry name" value="Intergrase catalytic core"/>
    <property type="match status" value="1"/>
</dbReference>
<accession>A0A699GPN3</accession>
<organism evidence="4">
    <name type="scientific">Tanacetum cinerariifolium</name>
    <name type="common">Dalmatian daisy</name>
    <name type="synonym">Chrysanthemum cinerariifolium</name>
    <dbReference type="NCBI Taxonomy" id="118510"/>
    <lineage>
        <taxon>Eukaryota</taxon>
        <taxon>Viridiplantae</taxon>
        <taxon>Streptophyta</taxon>
        <taxon>Embryophyta</taxon>
        <taxon>Tracheophyta</taxon>
        <taxon>Spermatophyta</taxon>
        <taxon>Magnoliopsida</taxon>
        <taxon>eudicotyledons</taxon>
        <taxon>Gunneridae</taxon>
        <taxon>Pentapetalae</taxon>
        <taxon>asterids</taxon>
        <taxon>campanulids</taxon>
        <taxon>Asterales</taxon>
        <taxon>Asteraceae</taxon>
        <taxon>Asteroideae</taxon>
        <taxon>Anthemideae</taxon>
        <taxon>Anthemidinae</taxon>
        <taxon>Tanacetum</taxon>
    </lineage>
</organism>
<dbReference type="GO" id="GO:0003677">
    <property type="term" value="F:DNA binding"/>
    <property type="evidence" value="ECO:0007669"/>
    <property type="project" value="UniProtKB-KW"/>
</dbReference>
<dbReference type="InterPro" id="IPR002104">
    <property type="entry name" value="Integrase_catalytic"/>
</dbReference>
<keyword evidence="2" id="KW-0233">DNA recombination</keyword>
<name>A0A699GPN3_TANCI</name>
<reference evidence="4" key="1">
    <citation type="journal article" date="2019" name="Sci. Rep.">
        <title>Draft genome of Tanacetum cinerariifolium, the natural source of mosquito coil.</title>
        <authorList>
            <person name="Yamashiro T."/>
            <person name="Shiraishi A."/>
            <person name="Satake H."/>
            <person name="Nakayama K."/>
        </authorList>
    </citation>
    <scope>NUCLEOTIDE SEQUENCE</scope>
</reference>
<evidence type="ECO:0000259" key="3">
    <source>
        <dbReference type="PROSITE" id="PS51898"/>
    </source>
</evidence>
<dbReference type="InterPro" id="IPR055804">
    <property type="entry name" value="DUF7380"/>
</dbReference>
<dbReference type="GO" id="GO:0006310">
    <property type="term" value="P:DNA recombination"/>
    <property type="evidence" value="ECO:0007669"/>
    <property type="project" value="UniProtKB-KW"/>
</dbReference>
<proteinExistence type="predicted"/>
<sequence length="1190" mass="130693">MTTAHPEAPEQPLTAGDVASCGYEAAFARDPEPWYLAMSTALNSEIDTARREGERTRERALILLARICSLQLDPDNKTAPFQPEWRATDGRRGFIPEDLSTDEVASLSELAGSVTNPLLKARLADIVWLRDRRRGIAFAHMAIDTYCDSALDENNWLLSARDGWRRALQLARGIGDADRVALIEAGLLQAFRDAVAAPGHLSLSYLGPLWAEDAARDNAAEVGQLLAEHAEARRLESAYRAALEYAEVAARWFQRAPNSGPRRAAMLVMAGHMMGTLGDAAGAALAQKYWYAKAIEMFRSVPGAYRHDHQVDDIIASLRTKQDAAGRAELDEMEPFEYVIDLAPYVSQAASRMHGHSPLSALWTLVRIHPLPNREQFIAAAERDAVTGSAGRLQDAIVFAGDGRAVARRPSMGVNGAGRNAQVLAEATQACHPLCSMTVTGFILPALDTMWREMHFELDTFLALARHAPLAPGGRAGLVAQGLHAGWCGDFVQATHILVPQFEHIVRTRLKAAGALTTTHDADGLDTEIGLSKLIERPEMIEAFDADLTFTERALLCDPAGPNLRNMVAHGLADEELVGGTPYRRQSRRRFNEKRKKIMAQNTNIVIPPVAYNRTDYTALRAYVQKLPIQRIADLYYQEDSPQVQYGLERFLIRMRDDLVDRAIGHNPALADILQNARRGGTITTKALSILVQAADIPEPVPAPADAVGRWFRPRLTAALRGEEVRTLGELLAMIRVRGPAWWRAVPRVGRGRADILERWLRRHAATLGTVDTDARALVALENLPVLDVTAGVLPPLGTYSLSTLYDGSRGINRAERFCFISAANDLEAIDCYLARYEGQPHTLRAYRRELERLMLWSVLVACKPISSLLVDECQAYVRFVAVPAARFCGPRAPRTSRRWRPFSDKAMSPASQKQTVQILRAAFEYLARVRYLGGNPWLAVKDPVVDIEADPIRVDKALTAEAWEALIAALERRAQQADGGRDRIALAMLLLMGDSGLRRAEVVSARRGALGPSRHVSGVWMLKVVGKGRKKRVLPVSPRTIDALRAHWADLGANFDEAGNDRPLLSPLVIPATPAALARHGADAGGHAGYTVGALYDVVMGALRRVHDDLKAVGSDAELAQEDMFALLEATPHAFRHTFGMLAVEGGVDLFVVQEILGHASAETTAVYVRARERRLAEAAGTLFHDRSK</sequence>
<dbReference type="SUPFAM" id="SSF56349">
    <property type="entry name" value="DNA breaking-rejoining enzymes"/>
    <property type="match status" value="1"/>
</dbReference>
<feature type="domain" description="Tyr recombinase" evidence="3">
    <location>
        <begin position="954"/>
        <end position="1182"/>
    </location>
</feature>
<gene>
    <name evidence="4" type="ORF">Tci_001164</name>
</gene>
<dbReference type="PROSITE" id="PS51898">
    <property type="entry name" value="TYR_RECOMBINASE"/>
    <property type="match status" value="1"/>
</dbReference>
<dbReference type="Gene3D" id="1.10.150.130">
    <property type="match status" value="1"/>
</dbReference>
<dbReference type="Pfam" id="PF24098">
    <property type="entry name" value="DUF7380"/>
    <property type="match status" value="1"/>
</dbReference>
<dbReference type="PANTHER" id="PTHR30349">
    <property type="entry name" value="PHAGE INTEGRASE-RELATED"/>
    <property type="match status" value="1"/>
</dbReference>
<dbReference type="InterPro" id="IPR022169">
    <property type="entry name" value="DUF3701"/>
</dbReference>
<dbReference type="InterPro" id="IPR011010">
    <property type="entry name" value="DNA_brk_join_enz"/>
</dbReference>
<dbReference type="InterPro" id="IPR025209">
    <property type="entry name" value="DUF4209"/>
</dbReference>
<dbReference type="PANTHER" id="PTHR30349:SF41">
    <property type="entry name" value="INTEGRASE_RECOMBINASE PROTEIN MJ0367-RELATED"/>
    <property type="match status" value="1"/>
</dbReference>
<dbReference type="Pfam" id="PF13910">
    <property type="entry name" value="DUF4209"/>
    <property type="match status" value="1"/>
</dbReference>
<dbReference type="EMBL" id="BKCJ010000050">
    <property type="protein sequence ID" value="GEU29186.1"/>
    <property type="molecule type" value="Genomic_DNA"/>
</dbReference>
<dbReference type="GO" id="GO:0015074">
    <property type="term" value="P:DNA integration"/>
    <property type="evidence" value="ECO:0007669"/>
    <property type="project" value="InterPro"/>
</dbReference>